<proteinExistence type="inferred from homology"/>
<dbReference type="GO" id="GO:0005886">
    <property type="term" value="C:plasma membrane"/>
    <property type="evidence" value="ECO:0007669"/>
    <property type="project" value="UniProtKB-SubCell"/>
</dbReference>
<evidence type="ECO:0000259" key="10">
    <source>
        <dbReference type="Pfam" id="PF06136"/>
    </source>
</evidence>
<keyword evidence="2" id="KW-0217">Developmental protein</keyword>
<feature type="domain" description="SOSEKI DIX-like" evidence="10">
    <location>
        <begin position="52"/>
        <end position="141"/>
    </location>
</feature>
<evidence type="ECO:0000256" key="9">
    <source>
        <dbReference type="SAM" id="MobiDB-lite"/>
    </source>
</evidence>
<feature type="compositionally biased region" description="Polar residues" evidence="9">
    <location>
        <begin position="438"/>
        <end position="456"/>
    </location>
</feature>
<feature type="region of interest" description="Disordered" evidence="9">
    <location>
        <begin position="417"/>
        <end position="456"/>
    </location>
</feature>
<keyword evidence="6" id="KW-0131">Cell cycle</keyword>
<evidence type="ECO:0000256" key="5">
    <source>
        <dbReference type="ARBA" id="ARBA00023136"/>
    </source>
</evidence>
<keyword evidence="4" id="KW-0132">Cell division</keyword>
<keyword evidence="5" id="KW-0472">Membrane</keyword>
<protein>
    <submittedName>
        <fullName evidence="11">Protein SOSEKI</fullName>
    </submittedName>
</protein>
<evidence type="ECO:0000256" key="4">
    <source>
        <dbReference type="ARBA" id="ARBA00022618"/>
    </source>
</evidence>
<dbReference type="EMBL" id="JBAMMX010000015">
    <property type="protein sequence ID" value="KAK6926918.1"/>
    <property type="molecule type" value="Genomic_DNA"/>
</dbReference>
<feature type="compositionally biased region" description="Basic residues" evidence="9">
    <location>
        <begin position="420"/>
        <end position="434"/>
    </location>
</feature>
<evidence type="ECO:0000313" key="11">
    <source>
        <dbReference type="EMBL" id="KAK6926918.1"/>
    </source>
</evidence>
<dbReference type="Pfam" id="PF06136">
    <property type="entry name" value="SOK"/>
    <property type="match status" value="1"/>
</dbReference>
<feature type="compositionally biased region" description="Basic and acidic residues" evidence="9">
    <location>
        <begin position="232"/>
        <end position="256"/>
    </location>
</feature>
<dbReference type="InterPro" id="IPR048351">
    <property type="entry name" value="SOK_DIX"/>
</dbReference>
<comment type="caution">
    <text evidence="11">The sequence shown here is derived from an EMBL/GenBank/DDBJ whole genome shotgun (WGS) entry which is preliminary data.</text>
</comment>
<feature type="compositionally biased region" description="Basic residues" evidence="9">
    <location>
        <begin position="16"/>
        <end position="25"/>
    </location>
</feature>
<accession>A0AAN8V1R8</accession>
<comment type="similarity">
    <text evidence="7">Belongs to the SOSEKI family.</text>
</comment>
<dbReference type="GO" id="GO:0051301">
    <property type="term" value="P:cell division"/>
    <property type="evidence" value="ECO:0007669"/>
    <property type="project" value="UniProtKB-KW"/>
</dbReference>
<dbReference type="GO" id="GO:2000067">
    <property type="term" value="P:regulation of root morphogenesis"/>
    <property type="evidence" value="ECO:0007669"/>
    <property type="project" value="UniProtKB-ARBA"/>
</dbReference>
<organism evidence="11 12">
    <name type="scientific">Dillenia turbinata</name>
    <dbReference type="NCBI Taxonomy" id="194707"/>
    <lineage>
        <taxon>Eukaryota</taxon>
        <taxon>Viridiplantae</taxon>
        <taxon>Streptophyta</taxon>
        <taxon>Embryophyta</taxon>
        <taxon>Tracheophyta</taxon>
        <taxon>Spermatophyta</taxon>
        <taxon>Magnoliopsida</taxon>
        <taxon>eudicotyledons</taxon>
        <taxon>Gunneridae</taxon>
        <taxon>Pentapetalae</taxon>
        <taxon>Dilleniales</taxon>
        <taxon>Dilleniaceae</taxon>
        <taxon>Dillenia</taxon>
    </lineage>
</organism>
<evidence type="ECO:0000256" key="6">
    <source>
        <dbReference type="ARBA" id="ARBA00023306"/>
    </source>
</evidence>
<comment type="subunit">
    <text evidence="8">Homodimer. Forms long polymer filaments with other SOKs proteins polymers (e.g. SOK1, SOK2, SOK3 and SOK4) crucial for polar localization and biological activity. Binds to ANGUSTIFOLIA (AN).</text>
</comment>
<keyword evidence="12" id="KW-1185">Reference proteome</keyword>
<evidence type="ECO:0000256" key="7">
    <source>
        <dbReference type="ARBA" id="ARBA00024211"/>
    </source>
</evidence>
<dbReference type="InterPro" id="IPR010369">
    <property type="entry name" value="SOK"/>
</dbReference>
<dbReference type="GO" id="GO:0051302">
    <property type="term" value="P:regulation of cell division"/>
    <property type="evidence" value="ECO:0007669"/>
    <property type="project" value="UniProtKB-ARBA"/>
</dbReference>
<dbReference type="PIRSF" id="PIRSF031043">
    <property type="entry name" value="UCP031043"/>
    <property type="match status" value="1"/>
</dbReference>
<dbReference type="PANTHER" id="PTHR31083:SF4">
    <property type="entry name" value="PROTEIN SOSEKI 4-RELATED"/>
    <property type="match status" value="1"/>
</dbReference>
<name>A0AAN8V1R8_9MAGN</name>
<evidence type="ECO:0000256" key="2">
    <source>
        <dbReference type="ARBA" id="ARBA00022473"/>
    </source>
</evidence>
<dbReference type="Proteomes" id="UP001370490">
    <property type="component" value="Unassembled WGS sequence"/>
</dbReference>
<dbReference type="PANTHER" id="PTHR31083">
    <property type="entry name" value="UPSTREAM OF FLC PROTEIN (DUF966)"/>
    <property type="match status" value="1"/>
</dbReference>
<comment type="subcellular location">
    <subcellularLocation>
        <location evidence="1">Cell membrane</location>
        <topology evidence="1">Peripheral membrane protein</topology>
        <orientation evidence="1">Cytoplasmic side</orientation>
    </subcellularLocation>
</comment>
<keyword evidence="3" id="KW-1003">Cell membrane</keyword>
<evidence type="ECO:0000256" key="8">
    <source>
        <dbReference type="ARBA" id="ARBA00046534"/>
    </source>
</evidence>
<feature type="region of interest" description="Disordered" evidence="9">
    <location>
        <begin position="209"/>
        <end position="267"/>
    </location>
</feature>
<feature type="region of interest" description="Disordered" evidence="9">
    <location>
        <begin position="146"/>
        <end position="172"/>
    </location>
</feature>
<gene>
    <name evidence="11" type="ORF">RJ641_008637</name>
</gene>
<feature type="compositionally biased region" description="Basic and acidic residues" evidence="9">
    <location>
        <begin position="32"/>
        <end position="46"/>
    </location>
</feature>
<dbReference type="GO" id="GO:0051258">
    <property type="term" value="P:protein polymerization"/>
    <property type="evidence" value="ECO:0007669"/>
    <property type="project" value="UniProtKB-ARBA"/>
</dbReference>
<evidence type="ECO:0000256" key="3">
    <source>
        <dbReference type="ARBA" id="ARBA00022475"/>
    </source>
</evidence>
<dbReference type="AlphaFoldDB" id="A0AAN8V1R8"/>
<evidence type="ECO:0000313" key="12">
    <source>
        <dbReference type="Proteomes" id="UP001370490"/>
    </source>
</evidence>
<dbReference type="GO" id="GO:0090708">
    <property type="term" value="P:specification of plant organ axis polarity"/>
    <property type="evidence" value="ECO:0007669"/>
    <property type="project" value="UniProtKB-ARBA"/>
</dbReference>
<evidence type="ECO:0000256" key="1">
    <source>
        <dbReference type="ARBA" id="ARBA00004413"/>
    </source>
</evidence>
<reference evidence="11 12" key="1">
    <citation type="submission" date="2023-12" db="EMBL/GenBank/DDBJ databases">
        <title>A high-quality genome assembly for Dillenia turbinata (Dilleniales).</title>
        <authorList>
            <person name="Chanderbali A."/>
        </authorList>
    </citation>
    <scope>NUCLEOTIDE SEQUENCE [LARGE SCALE GENOMIC DNA]</scope>
    <source>
        <strain evidence="11">LSX21</strain>
        <tissue evidence="11">Leaf</tissue>
    </source>
</reference>
<sequence length="456" mass="51292">MALSSSKARTTDLNHKMQHQMPKKWRIGDQTSPERTKVWTEPKPKPKTDRKVSVVYYLSRNGQLEHPHFMEVPLPPSSDSLYLRDVIDRLNFLRGKGMASMYSWSSKRSYKNGFVWHDLGENDFIYPVHGQEYILKGSELIIKDDGPSLTKSNGAITSSSSSSSKKHSESQRFAEVSDFPVISRRRNNSWGTIDLHEYKVYKTDLTGESSSLKAAADASTQTDDKRRRRRLASKEEEHDHHQDQQDHTTELSREEISPPPLDSSPETLETLMKADGRLVLCPGTTSGEIKRVPHPTAGNSLSGRMKASTVLMQLISCGSMSFRDCGSAYVKDQIGREAENQKEVKGQRLMIENSTSTRTSNTSNIRVMRGVEDKEYFSGSLIETRKDDIPTLKRSSSYNNDRTLPLELAEKEIEGARAKCIPRKPKTPQAHHAKKESSTNTNDLSACPTTASKQST</sequence>
<dbReference type="InterPro" id="IPR021182">
    <property type="entry name" value="SOK_magnoliopsida"/>
</dbReference>
<feature type="region of interest" description="Disordered" evidence="9">
    <location>
        <begin position="1"/>
        <end position="46"/>
    </location>
</feature>